<dbReference type="GO" id="GO:0016874">
    <property type="term" value="F:ligase activity"/>
    <property type="evidence" value="ECO:0007669"/>
    <property type="project" value="UniProtKB-KW"/>
</dbReference>
<name>A0A0A9HDW8_ARUDO</name>
<organism evidence="1">
    <name type="scientific">Arundo donax</name>
    <name type="common">Giant reed</name>
    <name type="synonym">Donax arundinaceus</name>
    <dbReference type="NCBI Taxonomy" id="35708"/>
    <lineage>
        <taxon>Eukaryota</taxon>
        <taxon>Viridiplantae</taxon>
        <taxon>Streptophyta</taxon>
        <taxon>Embryophyta</taxon>
        <taxon>Tracheophyta</taxon>
        <taxon>Spermatophyta</taxon>
        <taxon>Magnoliopsida</taxon>
        <taxon>Liliopsida</taxon>
        <taxon>Poales</taxon>
        <taxon>Poaceae</taxon>
        <taxon>PACMAD clade</taxon>
        <taxon>Arundinoideae</taxon>
        <taxon>Arundineae</taxon>
        <taxon>Arundo</taxon>
    </lineage>
</organism>
<dbReference type="EMBL" id="GBRH01162516">
    <property type="protein sequence ID" value="JAE35380.1"/>
    <property type="molecule type" value="Transcribed_RNA"/>
</dbReference>
<keyword evidence="1" id="KW-0436">Ligase</keyword>
<proteinExistence type="predicted"/>
<protein>
    <submittedName>
        <fullName evidence="1">Hect ubiquitin-protein ligase, putative</fullName>
    </submittedName>
</protein>
<reference evidence="1" key="1">
    <citation type="submission" date="2014-09" db="EMBL/GenBank/DDBJ databases">
        <authorList>
            <person name="Magalhaes I.L.F."/>
            <person name="Oliveira U."/>
            <person name="Santos F.R."/>
            <person name="Vidigal T.H.D.A."/>
            <person name="Brescovit A.D."/>
            <person name="Santos A.J."/>
        </authorList>
    </citation>
    <scope>NUCLEOTIDE SEQUENCE</scope>
    <source>
        <tissue evidence="1">Shoot tissue taken approximately 20 cm above the soil surface</tissue>
    </source>
</reference>
<dbReference type="AlphaFoldDB" id="A0A0A9HDW8"/>
<evidence type="ECO:0000313" key="1">
    <source>
        <dbReference type="EMBL" id="JAE35380.1"/>
    </source>
</evidence>
<reference evidence="1" key="2">
    <citation type="journal article" date="2015" name="Data Brief">
        <title>Shoot transcriptome of the giant reed, Arundo donax.</title>
        <authorList>
            <person name="Barrero R.A."/>
            <person name="Guerrero F.D."/>
            <person name="Moolhuijzen P."/>
            <person name="Goolsby J.A."/>
            <person name="Tidwell J."/>
            <person name="Bellgard S.E."/>
            <person name="Bellgard M.I."/>
        </authorList>
    </citation>
    <scope>NUCLEOTIDE SEQUENCE</scope>
    <source>
        <tissue evidence="1">Shoot tissue taken approximately 20 cm above the soil surface</tissue>
    </source>
</reference>
<accession>A0A0A9HDW8</accession>
<sequence length="16" mass="1775">MFLHSVVAVYLVGVIK</sequence>